<dbReference type="InterPro" id="IPR000182">
    <property type="entry name" value="GNAT_dom"/>
</dbReference>
<name>A0A9P8N7H0_9HYPO</name>
<dbReference type="Gene3D" id="3.40.630.30">
    <property type="match status" value="1"/>
</dbReference>
<dbReference type="RefSeq" id="XP_044723540.1">
    <property type="nucleotide sequence ID" value="XM_044862514.1"/>
</dbReference>
<gene>
    <name evidence="2" type="ORF">HRG_04043</name>
</gene>
<evidence type="ECO:0000313" key="3">
    <source>
        <dbReference type="Proteomes" id="UP000824596"/>
    </source>
</evidence>
<dbReference type="OrthoDB" id="329272at2759"/>
<comment type="caution">
    <text evidence="2">The sequence shown here is derived from an EMBL/GenBank/DDBJ whole genome shotgun (WGS) entry which is preliminary data.</text>
</comment>
<dbReference type="InterPro" id="IPR016181">
    <property type="entry name" value="Acyl_CoA_acyltransferase"/>
</dbReference>
<sequence>MALPHSAVEGTTLAQAGPGDVPAIREIVRAAYAKYVDRIGKPPAPMAADYHHLVNRSETSSSTLPPRGRGYGRVLLECADRVARDRGLAALTLFTNAKMYENLALYAKMGYSEVGNRTESGHERVYFRKDLVGMGLVREQ</sequence>
<dbReference type="Proteomes" id="UP000824596">
    <property type="component" value="Unassembled WGS sequence"/>
</dbReference>
<dbReference type="GeneID" id="68353172"/>
<reference evidence="2" key="1">
    <citation type="submission" date="2021-09" db="EMBL/GenBank/DDBJ databases">
        <title>A high-quality genome of the endoparasitic fungus Hirsutella rhossiliensis with a comparison of Hirsutella genomes reveals transposable elements contributing to genome size variation.</title>
        <authorList>
            <person name="Lin R."/>
            <person name="Jiao Y."/>
            <person name="Sun X."/>
            <person name="Ling J."/>
            <person name="Xie B."/>
            <person name="Cheng X."/>
        </authorList>
    </citation>
    <scope>NUCLEOTIDE SEQUENCE</scope>
    <source>
        <strain evidence="2">HR02</strain>
    </source>
</reference>
<accession>A0A9P8N7H0</accession>
<proteinExistence type="predicted"/>
<dbReference type="Pfam" id="PF00583">
    <property type="entry name" value="Acetyltransf_1"/>
    <property type="match status" value="1"/>
</dbReference>
<protein>
    <recommendedName>
        <fullName evidence="1">N-acetyltransferase domain-containing protein</fullName>
    </recommendedName>
</protein>
<keyword evidence="3" id="KW-1185">Reference proteome</keyword>
<dbReference type="SUPFAM" id="SSF55729">
    <property type="entry name" value="Acyl-CoA N-acyltransferases (Nat)"/>
    <property type="match status" value="1"/>
</dbReference>
<dbReference type="PROSITE" id="PS51186">
    <property type="entry name" value="GNAT"/>
    <property type="match status" value="1"/>
</dbReference>
<organism evidence="2 3">
    <name type="scientific">Hirsutella rhossiliensis</name>
    <dbReference type="NCBI Taxonomy" id="111463"/>
    <lineage>
        <taxon>Eukaryota</taxon>
        <taxon>Fungi</taxon>
        <taxon>Dikarya</taxon>
        <taxon>Ascomycota</taxon>
        <taxon>Pezizomycotina</taxon>
        <taxon>Sordariomycetes</taxon>
        <taxon>Hypocreomycetidae</taxon>
        <taxon>Hypocreales</taxon>
        <taxon>Ophiocordycipitaceae</taxon>
        <taxon>Hirsutella</taxon>
    </lineage>
</organism>
<feature type="domain" description="N-acetyltransferase" evidence="1">
    <location>
        <begin position="1"/>
        <end position="132"/>
    </location>
</feature>
<dbReference type="AlphaFoldDB" id="A0A9P8N7H0"/>
<evidence type="ECO:0000313" key="2">
    <source>
        <dbReference type="EMBL" id="KAH0966027.1"/>
    </source>
</evidence>
<evidence type="ECO:0000259" key="1">
    <source>
        <dbReference type="PROSITE" id="PS51186"/>
    </source>
</evidence>
<dbReference type="GO" id="GO:0016747">
    <property type="term" value="F:acyltransferase activity, transferring groups other than amino-acyl groups"/>
    <property type="evidence" value="ECO:0007669"/>
    <property type="project" value="InterPro"/>
</dbReference>
<dbReference type="EMBL" id="JAIZPD010000003">
    <property type="protein sequence ID" value="KAH0966027.1"/>
    <property type="molecule type" value="Genomic_DNA"/>
</dbReference>